<keyword evidence="3" id="KW-1185">Reference proteome</keyword>
<dbReference type="GeneID" id="91429544"/>
<dbReference type="RefSeq" id="WP_067241464.1">
    <property type="nucleotide sequence ID" value="NZ_KQ948565.1"/>
</dbReference>
<accession>A0A101QP13</accession>
<dbReference type="InterPro" id="IPR015943">
    <property type="entry name" value="WD40/YVTN_repeat-like_dom_sf"/>
</dbReference>
<evidence type="ECO:0008006" key="4">
    <source>
        <dbReference type="Google" id="ProtNLM"/>
    </source>
</evidence>
<dbReference type="SUPFAM" id="SSF63829">
    <property type="entry name" value="Calcium-dependent phosphotriesterase"/>
    <property type="match status" value="1"/>
</dbReference>
<gene>
    <name evidence="2" type="ORF">AQJ30_33745</name>
</gene>
<evidence type="ECO:0000256" key="1">
    <source>
        <dbReference type="SAM" id="SignalP"/>
    </source>
</evidence>
<feature type="signal peptide" evidence="1">
    <location>
        <begin position="1"/>
        <end position="29"/>
    </location>
</feature>
<reference evidence="2 3" key="1">
    <citation type="submission" date="2015-10" db="EMBL/GenBank/DDBJ databases">
        <title>Draft genome sequence of Streptomyces longwoodensis DSM 41677, type strain for the species Streptomyces longwoodensis.</title>
        <authorList>
            <person name="Ruckert C."/>
            <person name="Winkler A."/>
            <person name="Kalinowski J."/>
            <person name="Kampfer P."/>
            <person name="Glaeser S."/>
        </authorList>
    </citation>
    <scope>NUCLEOTIDE SEQUENCE [LARGE SCALE GENOMIC DNA]</scope>
    <source>
        <strain evidence="2 3">DSM 41677</strain>
    </source>
</reference>
<dbReference type="STRING" id="68231.AQJ30_33745"/>
<evidence type="ECO:0000313" key="2">
    <source>
        <dbReference type="EMBL" id="KUN33423.1"/>
    </source>
</evidence>
<protein>
    <recommendedName>
        <fullName evidence="4">Bacterial Ig-like domain-containing protein</fullName>
    </recommendedName>
</protein>
<keyword evidence="1" id="KW-0732">Signal</keyword>
<evidence type="ECO:0000313" key="3">
    <source>
        <dbReference type="Proteomes" id="UP000053271"/>
    </source>
</evidence>
<proteinExistence type="predicted"/>
<sequence>MRLKQVSLVAALSVVAGLTTATVGTVAHADDVATLPLSGYAHLVVDRAHQHVFISQGAGSTGILVTDLSGTPVTTLAGEQGASGLALSPDGGTLYAALPDGGAIVAIDTATLAETARWSTGAGSSPVSVAVAGGRVWYGYSAAGKGGIGSIDPSAPAPAATPQPALSQWTAAPLLATGGDVLAAEEPQGSLSHVATFGITSGTASPEADTLVYGGTATGLAVTGDGKRLLLAAPQQLALRAYRSTDLAAADPAAYFTGGSGSAPGSVAVDTDGTVAVAGASGVYLYAGTNNLAENHLTLPSGEVAPDGLEWGADGTTLYAVTKDASGVYRLNVLDAPKLTDTELALGLPQYAVPTERFSVGGSMSTRGLLPAGAALKVTRDGTALPDVTLGADGTFAFTDVRQDEGAYTYQVAYPGDATHRPATASLTVHVAKLPTDVVGTDIASASPGSVVFTGRLSSQLGLGTFPQGTTVRVARRDEATQQTVPLGSVPVDPATLRFTVTDAPGAAGTFTYIFTYAGDTTHQPSESGMSFVVAPYAPALTLNAPTNATRGAALSFGGKLGDGPYAAGRTVTVSRKDAAHTTPVTWTAPVAADGTITVKDTPDTGGANTYTVTFPGDAGHKSATAVATVQVSRAATALTVTSSAPSYAYGATATVTAHLGTTYNGRTVSIHATPYGGTKTLVTTGTVDANGNLRATYKVTRNTTFTASFAGDHRYAPATATRAVNGYVKIATALSGSYAGATYSGVSYRVFHKTVKPTVTATVTPNKAGQCERFQVQQYYSGAWHTLTTSGCYALSSTSSAKAQLSLTNALNQKFRVRSEYERSTKDLGNVSTWGGWLYFVVRT</sequence>
<name>A0A101QP13_9ACTN</name>
<comment type="caution">
    <text evidence="2">The sequence shown here is derived from an EMBL/GenBank/DDBJ whole genome shotgun (WGS) entry which is preliminary data.</text>
</comment>
<dbReference type="AlphaFoldDB" id="A0A101QP13"/>
<dbReference type="Proteomes" id="UP000053271">
    <property type="component" value="Unassembled WGS sequence"/>
</dbReference>
<organism evidence="2 3">
    <name type="scientific">Streptomyces longwoodensis</name>
    <dbReference type="NCBI Taxonomy" id="68231"/>
    <lineage>
        <taxon>Bacteria</taxon>
        <taxon>Bacillati</taxon>
        <taxon>Actinomycetota</taxon>
        <taxon>Actinomycetes</taxon>
        <taxon>Kitasatosporales</taxon>
        <taxon>Streptomycetaceae</taxon>
        <taxon>Streptomyces</taxon>
    </lineage>
</organism>
<dbReference type="Gene3D" id="2.130.10.10">
    <property type="entry name" value="YVTN repeat-like/Quinoprotein amine dehydrogenase"/>
    <property type="match status" value="2"/>
</dbReference>
<feature type="chain" id="PRO_5007104073" description="Bacterial Ig-like domain-containing protein" evidence="1">
    <location>
        <begin position="30"/>
        <end position="845"/>
    </location>
</feature>
<dbReference type="EMBL" id="LMWS01000053">
    <property type="protein sequence ID" value="KUN33423.1"/>
    <property type="molecule type" value="Genomic_DNA"/>
</dbReference>